<evidence type="ECO:0000313" key="11">
    <source>
        <dbReference type="EMBL" id="SMX54821.1"/>
    </source>
</evidence>
<feature type="region of interest" description="Disordered" evidence="8">
    <location>
        <begin position="1"/>
        <end position="59"/>
    </location>
</feature>
<comment type="subcellular location">
    <subcellularLocation>
        <location evidence="1">Membrane</location>
    </subcellularLocation>
</comment>
<evidence type="ECO:0000256" key="1">
    <source>
        <dbReference type="ARBA" id="ARBA00004370"/>
    </source>
</evidence>
<accession>A0A1Y6K560</accession>
<feature type="transmembrane region" description="Helical" evidence="9">
    <location>
        <begin position="102"/>
        <end position="125"/>
    </location>
</feature>
<dbReference type="EMBL" id="LT859958">
    <property type="protein sequence ID" value="SMX54821.1"/>
    <property type="molecule type" value="Genomic_DNA"/>
</dbReference>
<proteinExistence type="predicted"/>
<keyword evidence="7" id="KW-0131">Cell cycle</keyword>
<evidence type="ECO:0000259" key="10">
    <source>
        <dbReference type="PROSITE" id="PS51779"/>
    </source>
</evidence>
<evidence type="ECO:0000256" key="3">
    <source>
        <dbReference type="ARBA" id="ARBA00022618"/>
    </source>
</evidence>
<dbReference type="GO" id="GO:0005886">
    <property type="term" value="C:plasma membrane"/>
    <property type="evidence" value="ECO:0007669"/>
    <property type="project" value="TreeGrafter"/>
</dbReference>
<dbReference type="PANTHER" id="PTHR37820:SF1">
    <property type="entry name" value="CELL DIVISION PROTEIN FTSQ"/>
    <property type="match status" value="1"/>
</dbReference>
<keyword evidence="12" id="KW-1185">Reference proteome</keyword>
<dbReference type="InterPro" id="IPR013685">
    <property type="entry name" value="POTRA_FtsQ_type"/>
</dbReference>
<dbReference type="GO" id="GO:0051301">
    <property type="term" value="P:cell division"/>
    <property type="evidence" value="ECO:0007669"/>
    <property type="project" value="UniProtKB-KW"/>
</dbReference>
<protein>
    <submittedName>
        <fullName evidence="11">Putative cell division protein FtsQ</fullName>
    </submittedName>
</protein>
<evidence type="ECO:0000256" key="9">
    <source>
        <dbReference type="SAM" id="Phobius"/>
    </source>
</evidence>
<organism evidence="11 12">
    <name type="scientific">Candidatus Brevifilum fermentans</name>
    <dbReference type="NCBI Taxonomy" id="1986204"/>
    <lineage>
        <taxon>Bacteria</taxon>
        <taxon>Bacillati</taxon>
        <taxon>Chloroflexota</taxon>
        <taxon>Anaerolineae</taxon>
        <taxon>Anaerolineales</taxon>
        <taxon>Anaerolineaceae</taxon>
        <taxon>Candidatus Brevifilum</taxon>
    </lineage>
</organism>
<evidence type="ECO:0000256" key="4">
    <source>
        <dbReference type="ARBA" id="ARBA00022692"/>
    </source>
</evidence>
<name>A0A1Y6K560_9CHLR</name>
<dbReference type="InterPro" id="IPR050487">
    <property type="entry name" value="FtsQ_DivIB"/>
</dbReference>
<feature type="domain" description="POTRA" evidence="10">
    <location>
        <begin position="128"/>
        <end position="196"/>
    </location>
</feature>
<feature type="compositionally biased region" description="Basic and acidic residues" evidence="8">
    <location>
        <begin position="22"/>
        <end position="33"/>
    </location>
</feature>
<keyword evidence="3 11" id="KW-0132">Cell division</keyword>
<sequence>MKEKFNETEQKGSSGGNMANRRQAEMSRAEQVRARRQKSRKETPRVPFGSSVTRRPAPKNVTVTHRSTRTVPVVTRKKHTTTIPLKRKGAELQIPALPRLQFGWRLISGGIFLLSLVAVISFSSLNTFQVTAVNLKGAQRLSAEVILSQLDLVGKSIITLEPESIKDRVEANFPAIRSAQVTVNLPARVTIQVEEREPIILWEQEGSSMWIDAEGVVFPIFGEAEIFHRVIAVGDPPPEPEVFITDIDADTGEFSQHFENRTPRTTAEFVKTIISLSTTVPEGSQLQYHPQFGLGWHDPQGWMVYFGQDTTNIDSKLMEYQNILSVLNQQGITPALISLEFIHAPFYRMEQ</sequence>
<dbReference type="InterPro" id="IPR034746">
    <property type="entry name" value="POTRA"/>
</dbReference>
<feature type="compositionally biased region" description="Basic and acidic residues" evidence="8">
    <location>
        <begin position="1"/>
        <end position="10"/>
    </location>
</feature>
<keyword evidence="4 9" id="KW-0812">Transmembrane</keyword>
<gene>
    <name evidence="11" type="ORF">CFX1CAM_1756</name>
</gene>
<evidence type="ECO:0000256" key="8">
    <source>
        <dbReference type="SAM" id="MobiDB-lite"/>
    </source>
</evidence>
<keyword evidence="6 9" id="KW-0472">Membrane</keyword>
<keyword evidence="5 9" id="KW-1133">Transmembrane helix</keyword>
<keyword evidence="2" id="KW-1003">Cell membrane</keyword>
<dbReference type="Gene3D" id="3.10.20.310">
    <property type="entry name" value="membrane protein fhac"/>
    <property type="match status" value="1"/>
</dbReference>
<reference evidence="12" key="1">
    <citation type="submission" date="2017-05" db="EMBL/GenBank/DDBJ databases">
        <authorList>
            <person name="Kirkegaard R."/>
            <person name="Mcilroy J S."/>
        </authorList>
    </citation>
    <scope>NUCLEOTIDE SEQUENCE [LARGE SCALE GENOMIC DNA]</scope>
</reference>
<dbReference type="PANTHER" id="PTHR37820">
    <property type="entry name" value="CELL DIVISION PROTEIN DIVIB"/>
    <property type="match status" value="1"/>
</dbReference>
<dbReference type="AlphaFoldDB" id="A0A1Y6K560"/>
<dbReference type="Proteomes" id="UP000195514">
    <property type="component" value="Chromosome I"/>
</dbReference>
<dbReference type="KEGG" id="abat:CFX1CAM_1756"/>
<evidence type="ECO:0000256" key="5">
    <source>
        <dbReference type="ARBA" id="ARBA00022989"/>
    </source>
</evidence>
<evidence type="ECO:0000313" key="12">
    <source>
        <dbReference type="Proteomes" id="UP000195514"/>
    </source>
</evidence>
<evidence type="ECO:0000256" key="7">
    <source>
        <dbReference type="ARBA" id="ARBA00023306"/>
    </source>
</evidence>
<dbReference type="Pfam" id="PF08478">
    <property type="entry name" value="POTRA_1"/>
    <property type="match status" value="1"/>
</dbReference>
<dbReference type="PROSITE" id="PS51779">
    <property type="entry name" value="POTRA"/>
    <property type="match status" value="1"/>
</dbReference>
<evidence type="ECO:0000256" key="2">
    <source>
        <dbReference type="ARBA" id="ARBA00022475"/>
    </source>
</evidence>
<evidence type="ECO:0000256" key="6">
    <source>
        <dbReference type="ARBA" id="ARBA00023136"/>
    </source>
</evidence>